<evidence type="ECO:0000256" key="8">
    <source>
        <dbReference type="SAM" id="Phobius"/>
    </source>
</evidence>
<dbReference type="InterPro" id="IPR005282">
    <property type="entry name" value="LC_transporter"/>
</dbReference>
<keyword evidence="2" id="KW-0813">Transport</keyword>
<evidence type="ECO:0000256" key="7">
    <source>
        <dbReference type="SAM" id="MobiDB-lite"/>
    </source>
</evidence>
<dbReference type="GO" id="GO:0005774">
    <property type="term" value="C:vacuolar membrane"/>
    <property type="evidence" value="ECO:0007669"/>
    <property type="project" value="TreeGrafter"/>
</dbReference>
<dbReference type="PANTHER" id="PTHR13131:SF5">
    <property type="entry name" value="CYSTINOSIN"/>
    <property type="match status" value="1"/>
</dbReference>
<protein>
    <recommendedName>
        <fullName evidence="11">Cystinosin</fullName>
    </recommendedName>
</protein>
<keyword evidence="10" id="KW-1185">Reference proteome</keyword>
<keyword evidence="6 8" id="KW-0472">Membrane</keyword>
<dbReference type="Proteomes" id="UP000541444">
    <property type="component" value="Unassembled WGS sequence"/>
</dbReference>
<organism evidence="9 10">
    <name type="scientific">Kingdonia uniflora</name>
    <dbReference type="NCBI Taxonomy" id="39325"/>
    <lineage>
        <taxon>Eukaryota</taxon>
        <taxon>Viridiplantae</taxon>
        <taxon>Streptophyta</taxon>
        <taxon>Embryophyta</taxon>
        <taxon>Tracheophyta</taxon>
        <taxon>Spermatophyta</taxon>
        <taxon>Magnoliopsida</taxon>
        <taxon>Ranunculales</taxon>
        <taxon>Circaeasteraceae</taxon>
        <taxon>Kingdonia</taxon>
    </lineage>
</organism>
<dbReference type="PANTHER" id="PTHR13131">
    <property type="entry name" value="CYSTINOSIN"/>
    <property type="match status" value="1"/>
</dbReference>
<dbReference type="OrthoDB" id="1370840at2759"/>
<feature type="region of interest" description="Disordered" evidence="7">
    <location>
        <begin position="174"/>
        <end position="197"/>
    </location>
</feature>
<dbReference type="AlphaFoldDB" id="A0A7J7MS13"/>
<dbReference type="Pfam" id="PF04193">
    <property type="entry name" value="PQ-loop"/>
    <property type="match status" value="1"/>
</dbReference>
<keyword evidence="4" id="KW-0677">Repeat</keyword>
<dbReference type="Gene3D" id="1.20.1280.290">
    <property type="match status" value="1"/>
</dbReference>
<evidence type="ECO:0008006" key="11">
    <source>
        <dbReference type="Google" id="ProtNLM"/>
    </source>
</evidence>
<evidence type="ECO:0000256" key="2">
    <source>
        <dbReference type="ARBA" id="ARBA00022448"/>
    </source>
</evidence>
<feature type="transmembrane region" description="Helical" evidence="8">
    <location>
        <begin position="145"/>
        <end position="166"/>
    </location>
</feature>
<dbReference type="InterPro" id="IPR006603">
    <property type="entry name" value="PQ-loop_rpt"/>
</dbReference>
<dbReference type="EMBL" id="JACGCM010001275">
    <property type="protein sequence ID" value="KAF6157560.1"/>
    <property type="molecule type" value="Genomic_DNA"/>
</dbReference>
<accession>A0A7J7MS13</accession>
<keyword evidence="5 8" id="KW-1133">Transmembrane helix</keyword>
<evidence type="ECO:0000256" key="6">
    <source>
        <dbReference type="ARBA" id="ARBA00023136"/>
    </source>
</evidence>
<evidence type="ECO:0000256" key="3">
    <source>
        <dbReference type="ARBA" id="ARBA00022692"/>
    </source>
</evidence>
<feature type="compositionally biased region" description="Low complexity" evidence="7">
    <location>
        <begin position="187"/>
        <end position="197"/>
    </location>
</feature>
<dbReference type="GO" id="GO:0015184">
    <property type="term" value="F:L-cystine transmembrane transporter activity"/>
    <property type="evidence" value="ECO:0007669"/>
    <property type="project" value="TreeGrafter"/>
</dbReference>
<evidence type="ECO:0000256" key="4">
    <source>
        <dbReference type="ARBA" id="ARBA00022737"/>
    </source>
</evidence>
<evidence type="ECO:0000313" key="9">
    <source>
        <dbReference type="EMBL" id="KAF6157560.1"/>
    </source>
</evidence>
<feature type="transmembrane region" description="Helical" evidence="8">
    <location>
        <begin position="71"/>
        <end position="91"/>
    </location>
</feature>
<comment type="subcellular location">
    <subcellularLocation>
        <location evidence="1">Endomembrane system</location>
        <topology evidence="1">Multi-pass membrane protein</topology>
    </subcellularLocation>
</comment>
<feature type="transmembrane region" description="Helical" evidence="8">
    <location>
        <begin position="45"/>
        <end position="65"/>
    </location>
</feature>
<name>A0A7J7MS13_9MAGN</name>
<gene>
    <name evidence="9" type="ORF">GIB67_004498</name>
</gene>
<keyword evidence="3 8" id="KW-0812">Transmembrane</keyword>
<comment type="caution">
    <text evidence="9">The sequence shown here is derived from an EMBL/GenBank/DDBJ whole genome shotgun (WGS) entry which is preliminary data.</text>
</comment>
<evidence type="ECO:0000256" key="5">
    <source>
        <dbReference type="ARBA" id="ARBA00022989"/>
    </source>
</evidence>
<proteinExistence type="predicted"/>
<evidence type="ECO:0000256" key="1">
    <source>
        <dbReference type="ARBA" id="ARBA00004127"/>
    </source>
</evidence>
<feature type="transmembrane region" description="Helical" evidence="8">
    <location>
        <begin position="14"/>
        <end position="33"/>
    </location>
</feature>
<feature type="transmembrane region" description="Helical" evidence="8">
    <location>
        <begin position="103"/>
        <end position="125"/>
    </location>
</feature>
<dbReference type="SMART" id="SM00679">
    <property type="entry name" value="CTNS"/>
    <property type="match status" value="1"/>
</dbReference>
<reference evidence="9 10" key="1">
    <citation type="journal article" date="2020" name="IScience">
        <title>Genome Sequencing of the Endangered Kingdonia uniflora (Circaeasteraceae, Ranunculales) Reveals Potential Mechanisms of Evolutionary Specialization.</title>
        <authorList>
            <person name="Sun Y."/>
            <person name="Deng T."/>
            <person name="Zhang A."/>
            <person name="Moore M.J."/>
            <person name="Landis J.B."/>
            <person name="Lin N."/>
            <person name="Zhang H."/>
            <person name="Zhang X."/>
            <person name="Huang J."/>
            <person name="Zhang X."/>
            <person name="Sun H."/>
            <person name="Wang H."/>
        </authorList>
    </citation>
    <scope>NUCLEOTIDE SEQUENCE [LARGE SCALE GENOMIC DNA]</scope>
    <source>
        <strain evidence="9">TB1705</strain>
        <tissue evidence="9">Leaf</tissue>
    </source>
</reference>
<evidence type="ECO:0000313" key="10">
    <source>
        <dbReference type="Proteomes" id="UP000541444"/>
    </source>
</evidence>
<dbReference type="GO" id="GO:0012505">
    <property type="term" value="C:endomembrane system"/>
    <property type="evidence" value="ECO:0007669"/>
    <property type="project" value="UniProtKB-SubCell"/>
</dbReference>
<sequence length="197" mass="22150">MIPSLLIYVPFQRMLVLLTALTYTKFLLTRLLIPSIITRNSKVSKICTAISACVWISAAVCVIVACPRHTWLWLINVFSTFQIIMTVIKYIPQAFMNFRRKSTEGWSIGNILLDLTGGVTNYAQMAMQSIDQGSWVNFYGNIGKALLSLVSIFFDLLFMFQHYVLYRSKGKKASSDVDRANKGPLVSSSDKSSLESV</sequence>